<dbReference type="RefSeq" id="WP_185047618.1">
    <property type="nucleotide sequence ID" value="NZ_BAABIX010000013.1"/>
</dbReference>
<gene>
    <name evidence="1" type="ORF">HNP84_000477</name>
</gene>
<comment type="caution">
    <text evidence="1">The sequence shown here is derived from an EMBL/GenBank/DDBJ whole genome shotgun (WGS) entry which is preliminary data.</text>
</comment>
<accession>A0A840NVF3</accession>
<keyword evidence="2" id="KW-1185">Reference proteome</keyword>
<dbReference type="EMBL" id="JACHGN010000001">
    <property type="protein sequence ID" value="MBB5130789.1"/>
    <property type="molecule type" value="Genomic_DNA"/>
</dbReference>
<name>A0A840NVF3_9ACTN</name>
<proteinExistence type="predicted"/>
<sequence length="89" mass="9833">MSPGLLAMPRPRAVPLSCQEALYLHLISGTWPGWIITPGPMWWAVRLDPLPPRQRAAGLRNIIGRPGAVELVMELRTEDRTARRAAAAL</sequence>
<evidence type="ECO:0000313" key="2">
    <source>
        <dbReference type="Proteomes" id="UP000578449"/>
    </source>
</evidence>
<reference evidence="1 2" key="1">
    <citation type="submission" date="2020-08" db="EMBL/GenBank/DDBJ databases">
        <title>Genomic Encyclopedia of Type Strains, Phase IV (KMG-IV): sequencing the most valuable type-strain genomes for metagenomic binning, comparative biology and taxonomic classification.</title>
        <authorList>
            <person name="Goeker M."/>
        </authorList>
    </citation>
    <scope>NUCLEOTIDE SEQUENCE [LARGE SCALE GENOMIC DNA]</scope>
    <source>
        <strain evidence="1 2">DSM 45615</strain>
    </source>
</reference>
<dbReference type="Proteomes" id="UP000578449">
    <property type="component" value="Unassembled WGS sequence"/>
</dbReference>
<organism evidence="1 2">
    <name type="scientific">Thermocatellispora tengchongensis</name>
    <dbReference type="NCBI Taxonomy" id="1073253"/>
    <lineage>
        <taxon>Bacteria</taxon>
        <taxon>Bacillati</taxon>
        <taxon>Actinomycetota</taxon>
        <taxon>Actinomycetes</taxon>
        <taxon>Streptosporangiales</taxon>
        <taxon>Streptosporangiaceae</taxon>
        <taxon>Thermocatellispora</taxon>
    </lineage>
</organism>
<dbReference type="AlphaFoldDB" id="A0A840NVF3"/>
<protein>
    <submittedName>
        <fullName evidence="1">Uncharacterized protein</fullName>
    </submittedName>
</protein>
<evidence type="ECO:0000313" key="1">
    <source>
        <dbReference type="EMBL" id="MBB5130789.1"/>
    </source>
</evidence>